<dbReference type="GO" id="GO:0010024">
    <property type="term" value="P:phytochromobilin biosynthetic process"/>
    <property type="evidence" value="ECO:0007669"/>
    <property type="project" value="InterPro"/>
</dbReference>
<name>A0A1F7RMH9_9BACT</name>
<reference evidence="3 4" key="1">
    <citation type="journal article" date="2016" name="Nat. Commun.">
        <title>Thousands of microbial genomes shed light on interconnected biogeochemical processes in an aquifer system.</title>
        <authorList>
            <person name="Anantharaman K."/>
            <person name="Brown C.T."/>
            <person name="Hug L.A."/>
            <person name="Sharon I."/>
            <person name="Castelle C.J."/>
            <person name="Probst A.J."/>
            <person name="Thomas B.C."/>
            <person name="Singh A."/>
            <person name="Wilkins M.J."/>
            <person name="Karaoz U."/>
            <person name="Brodie E.L."/>
            <person name="Williams K.H."/>
            <person name="Hubbard S.S."/>
            <person name="Banfield J.F."/>
        </authorList>
    </citation>
    <scope>NUCLEOTIDE SEQUENCE [LARGE SCALE GENOMIC DNA]</scope>
</reference>
<dbReference type="Gene3D" id="3.40.1500.20">
    <property type="match status" value="1"/>
</dbReference>
<evidence type="ECO:0008006" key="5">
    <source>
        <dbReference type="Google" id="ProtNLM"/>
    </source>
</evidence>
<dbReference type="PANTHER" id="PTHR34557:SF1">
    <property type="entry name" value="PHYTOCHROMOBILIN:FERREDOXIN OXIDOREDUCTASE, CHLOROPLASTIC"/>
    <property type="match status" value="1"/>
</dbReference>
<dbReference type="GO" id="GO:0016636">
    <property type="term" value="F:oxidoreductase activity, acting on the CH-CH group of donors, iron-sulfur protein as acceptor"/>
    <property type="evidence" value="ECO:0007669"/>
    <property type="project" value="InterPro"/>
</dbReference>
<dbReference type="Pfam" id="PF05996">
    <property type="entry name" value="Fe_bilin_red"/>
    <property type="match status" value="1"/>
</dbReference>
<evidence type="ECO:0000256" key="2">
    <source>
        <dbReference type="ARBA" id="ARBA00023002"/>
    </source>
</evidence>
<keyword evidence="2" id="KW-0560">Oxidoreductase</keyword>
<dbReference type="GO" id="GO:0050897">
    <property type="term" value="F:cobalt ion binding"/>
    <property type="evidence" value="ECO:0007669"/>
    <property type="project" value="InterPro"/>
</dbReference>
<evidence type="ECO:0000256" key="1">
    <source>
        <dbReference type="ARBA" id="ARBA00006908"/>
    </source>
</evidence>
<evidence type="ECO:0000313" key="3">
    <source>
        <dbReference type="EMBL" id="OGL42651.1"/>
    </source>
</evidence>
<comment type="caution">
    <text evidence="3">The sequence shown here is derived from an EMBL/GenBank/DDBJ whole genome shotgun (WGS) entry which is preliminary data.</text>
</comment>
<accession>A0A1F7RMH9</accession>
<protein>
    <recommendedName>
        <fullName evidence="5">Phycocyanobilin:ferredoxin oxidoreductase</fullName>
    </recommendedName>
</protein>
<dbReference type="PANTHER" id="PTHR34557">
    <property type="entry name" value="PHYTOCHROMOBILIN:FERREDOXIN OXIDOREDUCTASE, CHLOROPLASTIC"/>
    <property type="match status" value="1"/>
</dbReference>
<sequence length="236" mass="28002">MSQEMKLRFNEMAISCLKKNFTLIEDQLPEDIKHKRVEKEGKITEAQHIEFHTDKFYKVKFAEINAEDRIYIRTCVIAPTDDYEFPLFSYDMSEAKKYLFLIFDMHPLRRTPEYMEKYIAPLKGLHEESKKIPFVEGARQSPVEWAKEFESGSGMYLRCPKEYEEKAESLFQGYLDIYISMVKNAQNVSSPDVKGEIIKYKNYYKTTYREKDPGFGPMKALFGEEWAKRSFENFPF</sequence>
<comment type="similarity">
    <text evidence="1">Belongs to the HY2 family.</text>
</comment>
<dbReference type="InterPro" id="IPR009249">
    <property type="entry name" value="Ferredoxin-dep_bilin_Rdtase"/>
</dbReference>
<organism evidence="3 4">
    <name type="scientific">Candidatus Schekmanbacteria bacterium GWA2_38_11</name>
    <dbReference type="NCBI Taxonomy" id="1817876"/>
    <lineage>
        <taxon>Bacteria</taxon>
        <taxon>Candidatus Schekmaniibacteriota</taxon>
    </lineage>
</organism>
<dbReference type="AlphaFoldDB" id="A0A1F7RMH9"/>
<proteinExistence type="inferred from homology"/>
<dbReference type="Proteomes" id="UP000178526">
    <property type="component" value="Unassembled WGS sequence"/>
</dbReference>
<evidence type="ECO:0000313" key="4">
    <source>
        <dbReference type="Proteomes" id="UP000178526"/>
    </source>
</evidence>
<dbReference type="EMBL" id="MGDB01000034">
    <property type="protein sequence ID" value="OGL42651.1"/>
    <property type="molecule type" value="Genomic_DNA"/>
</dbReference>
<gene>
    <name evidence="3" type="ORF">A2042_01280</name>
</gene>